<feature type="compositionally biased region" description="Basic and acidic residues" evidence="1">
    <location>
        <begin position="691"/>
        <end position="711"/>
    </location>
</feature>
<dbReference type="PANTHER" id="PTHR15715:SF47">
    <property type="entry name" value="FHA DOMAIN-CONTAINING PROTEIN"/>
    <property type="match status" value="1"/>
</dbReference>
<feature type="region of interest" description="Disordered" evidence="1">
    <location>
        <begin position="208"/>
        <end position="244"/>
    </location>
</feature>
<evidence type="ECO:0000256" key="1">
    <source>
        <dbReference type="SAM" id="MobiDB-lite"/>
    </source>
</evidence>
<feature type="region of interest" description="Disordered" evidence="1">
    <location>
        <begin position="282"/>
        <end position="815"/>
    </location>
</feature>
<feature type="compositionally biased region" description="Basic and acidic residues" evidence="1">
    <location>
        <begin position="221"/>
        <end position="230"/>
    </location>
</feature>
<name>A0A8S4PCP6_OWEFU</name>
<reference evidence="3" key="1">
    <citation type="submission" date="2022-03" db="EMBL/GenBank/DDBJ databases">
        <authorList>
            <person name="Martin C."/>
        </authorList>
    </citation>
    <scope>NUCLEOTIDE SEQUENCE</scope>
</reference>
<feature type="compositionally biased region" description="Basic and acidic residues" evidence="1">
    <location>
        <begin position="1296"/>
        <end position="1305"/>
    </location>
</feature>
<feature type="compositionally biased region" description="Basic and acidic residues" evidence="1">
    <location>
        <begin position="527"/>
        <end position="551"/>
    </location>
</feature>
<feature type="compositionally biased region" description="Basic residues" evidence="1">
    <location>
        <begin position="1407"/>
        <end position="1417"/>
    </location>
</feature>
<dbReference type="OrthoDB" id="444265at2759"/>
<feature type="compositionally biased region" description="Polar residues" evidence="1">
    <location>
        <begin position="491"/>
        <end position="510"/>
    </location>
</feature>
<feature type="compositionally biased region" description="Acidic residues" evidence="1">
    <location>
        <begin position="1654"/>
        <end position="1667"/>
    </location>
</feature>
<feature type="compositionally biased region" description="Polar residues" evidence="1">
    <location>
        <begin position="429"/>
        <end position="442"/>
    </location>
</feature>
<feature type="compositionally biased region" description="Pro residues" evidence="1">
    <location>
        <begin position="372"/>
        <end position="387"/>
    </location>
</feature>
<feature type="compositionally biased region" description="Basic residues" evidence="1">
    <location>
        <begin position="629"/>
        <end position="638"/>
    </location>
</feature>
<comment type="caution">
    <text evidence="3">The sequence shown here is derived from an EMBL/GenBank/DDBJ whole genome shotgun (WGS) entry which is preliminary data.</text>
</comment>
<dbReference type="Proteomes" id="UP000749559">
    <property type="component" value="Unassembled WGS sequence"/>
</dbReference>
<feature type="domain" description="FHA" evidence="2">
    <location>
        <begin position="24"/>
        <end position="75"/>
    </location>
</feature>
<feature type="region of interest" description="Disordered" evidence="1">
    <location>
        <begin position="1641"/>
        <end position="1667"/>
    </location>
</feature>
<protein>
    <recommendedName>
        <fullName evidence="2">FHA domain-containing protein</fullName>
    </recommendedName>
</protein>
<feature type="compositionally biased region" description="Low complexity" evidence="1">
    <location>
        <begin position="1361"/>
        <end position="1376"/>
    </location>
</feature>
<feature type="region of interest" description="Disordered" evidence="1">
    <location>
        <begin position="863"/>
        <end position="1038"/>
    </location>
</feature>
<dbReference type="Pfam" id="PF00498">
    <property type="entry name" value="FHA"/>
    <property type="match status" value="1"/>
</dbReference>
<feature type="compositionally biased region" description="Low complexity" evidence="1">
    <location>
        <begin position="552"/>
        <end position="564"/>
    </location>
</feature>
<feature type="compositionally biased region" description="Polar residues" evidence="1">
    <location>
        <begin position="731"/>
        <end position="770"/>
    </location>
</feature>
<feature type="compositionally biased region" description="Basic and acidic residues" evidence="1">
    <location>
        <begin position="1019"/>
        <end position="1029"/>
    </location>
</feature>
<dbReference type="PROSITE" id="PS50006">
    <property type="entry name" value="FHA_DOMAIN"/>
    <property type="match status" value="1"/>
</dbReference>
<dbReference type="CDD" id="cd22704">
    <property type="entry name" value="FHA_Cep170"/>
    <property type="match status" value="1"/>
</dbReference>
<feature type="compositionally biased region" description="Low complexity" evidence="1">
    <location>
        <begin position="974"/>
        <end position="1010"/>
    </location>
</feature>
<feature type="compositionally biased region" description="Basic and acidic residues" evidence="1">
    <location>
        <begin position="1342"/>
        <end position="1351"/>
    </location>
</feature>
<feature type="region of interest" description="Disordered" evidence="1">
    <location>
        <begin position="112"/>
        <end position="134"/>
    </location>
</feature>
<feature type="region of interest" description="Disordered" evidence="1">
    <location>
        <begin position="1094"/>
        <end position="1462"/>
    </location>
</feature>
<dbReference type="SUPFAM" id="SSF49879">
    <property type="entry name" value="SMAD/FHA domain"/>
    <property type="match status" value="1"/>
</dbReference>
<dbReference type="SMART" id="SM00240">
    <property type="entry name" value="FHA"/>
    <property type="match status" value="1"/>
</dbReference>
<sequence>MSQAVDWALIDRNGRKFTLPHSMVFLGREEECDISLHSRSVDKRHAVITHDHYENKFKLKDLGSHNGTYVNDGKVSEQTYVTLEHGDTIRFGYDPMVYRMERIDEVPHLEDVPNADSQPPKVISPHPPVSKVLSPTENLPVWAKREPRETHTPPSGRLGPSHMAECQGCMVEGRIRHTCHISDDAISDVGSSVSDDGHLKHTCIEHRDSGFHSGVTSPRSQDYRAWHDPRAPPQRDYPTGPSTRDISYSQTNPMYEYHNRATQDLRGPYDDIRGSYQTQHPMMSKYRDPYSPRGGELRDYPPGYNTPPGVTPRTFYREQMDPLERPPGRMERHYYDTTHPSFRPDYPQDYRHPPEYYQVEPHRHPMDRSPYRHPPNGPHPGGPPPPGTDYRMYDRQSQMEYPPSRDPHHTFPNDVPHRDADMPVKQRDITTNNKENQLSSKALENEDLDEDKDIDTLKKGTPLYGQPSWWGEGDIDKEPTRDTKDDVINANVDTNNIERPSSLTLDNKSNSAHDQDSKYQTISMDIPQKDSLDTPERAKYRGTPPERDNISRDSLGSSSASEGSKPNTSMPGTPAKTMDSTMSKSEPAEPPLEHVEHQPMAFTVDLGEEDTKNPRLSMGEGVSAFLPSKVRRSLREKKTKKEKDATREISPVEQAKLTELWDSANYSGALKGAKKKSKSSGHVSDGNMENGSDHDDEDTKRPKGKKCDIGRDMPQPKVSQGQPKSTKTRTNEAIQSTTSSSTDFLINKMFESSNNRITAPTSKEQPTEYSLYSEAKDYDNQKAATLPRAKKSRSKSPRCEHSVAHQDNTVADDIDKTSEAGTYTIDQDLKDQKEVNDARSSIDKYFNVNPDDEDIDVTIPMYRPPVEGHEHEKEADLERLESKRSAGVIESMEAEVGSAVNGYSQENEPTKLSSDAPKWVTQWASLAGQKPPKPPQSGSPIGGRRVGERGSTDNSRPLRKSKSGVASRRHDTQSPSSTSPITTPKSDILSPKSDSTKSSGSTPSSRSKYSFETQSPVRDIVKESRDSTLKSRSKSPSVISDVLSTARYDDETTKSAQNLDKHFDVIETSRSVASLDTQVLLKDTEDVVAALANRLSYSSPKLSKSASASAKRRSQYRSQDISDMIGSPGYSGDSDETDVSSTTGVVNGVDEPAQPPPVRHSPRTSKPPAHKSTNVKSKEKIVKTQGAKTGPRKSLPSSLEGLDDASSDFSEGSPRFARRNSGTSRGVKTPASMGLKTNRAFALRKARLEDEGTTDTPRSEISDVSSVTTSSVTSSRASTKASKSRARHKSLGGIVDDDRSIHTPRTDISLGAKIAQKSRDNARSMNRADGGRFSMRGTKTSLESRENDLKSGRTPLHQRTTSKTTPKSTPKSGTNPRAASPRSDEYKAWQRRNKYDARKAVADDKNKKKSERTKKMNRSQSFTTPEDLRRRGSDTADDISSEDFSYYDDHERSRSPHSKEIAKFSSDLSRDISSLASDVPLEPPQKIGGILTSNRSVFKTPSPQRSPISPRVRNGPVTREIDGSICNRSPAESYDSVMVSSIYQLSLKLRATSDRLIEKLREDREVNDLPSPIDDLIDSMDDIPAANQELAGIVKHLRRVEHHVKVIDRTLYPAPAGSPKAERNEHKMYIQEIKRIRNEIDGFEPIDSARGEQSDSESGDLEGSEFY</sequence>
<evidence type="ECO:0000313" key="3">
    <source>
        <dbReference type="EMBL" id="CAH1791028.1"/>
    </source>
</evidence>
<feature type="compositionally biased region" description="Low complexity" evidence="1">
    <location>
        <begin position="1264"/>
        <end position="1281"/>
    </location>
</feature>
<feature type="compositionally biased region" description="Basic and acidic residues" evidence="1">
    <location>
        <begin position="285"/>
        <end position="299"/>
    </location>
</feature>
<dbReference type="InterPro" id="IPR051176">
    <property type="entry name" value="Cent_Immune-Sig_Mod"/>
</dbReference>
<feature type="compositionally biased region" description="Basic and acidic residues" evidence="1">
    <location>
        <begin position="1382"/>
        <end position="1406"/>
    </location>
</feature>
<feature type="region of interest" description="Disordered" evidence="1">
    <location>
        <begin position="1477"/>
        <end position="1524"/>
    </location>
</feature>
<feature type="compositionally biased region" description="Basic and acidic residues" evidence="1">
    <location>
        <begin position="346"/>
        <end position="370"/>
    </location>
</feature>
<dbReference type="InterPro" id="IPR008984">
    <property type="entry name" value="SMAD_FHA_dom_sf"/>
</dbReference>
<gene>
    <name evidence="3" type="ORF">OFUS_LOCUS16165</name>
</gene>
<keyword evidence="4" id="KW-1185">Reference proteome</keyword>
<feature type="compositionally biased region" description="Basic and acidic residues" evidence="1">
    <location>
        <begin position="1447"/>
        <end position="1462"/>
    </location>
</feature>
<feature type="compositionally biased region" description="Polar residues" evidence="1">
    <location>
        <begin position="1491"/>
        <end position="1507"/>
    </location>
</feature>
<feature type="compositionally biased region" description="Low complexity" evidence="1">
    <location>
        <begin position="1094"/>
        <end position="1109"/>
    </location>
</feature>
<dbReference type="Gene3D" id="2.60.200.20">
    <property type="match status" value="1"/>
</dbReference>
<evidence type="ECO:0000259" key="2">
    <source>
        <dbReference type="PROSITE" id="PS50006"/>
    </source>
</evidence>
<feature type="compositionally biased region" description="Basic and acidic residues" evidence="1">
    <location>
        <begin position="315"/>
        <end position="336"/>
    </location>
</feature>
<feature type="compositionally biased region" description="Basic and acidic residues" evidence="1">
    <location>
        <begin position="474"/>
        <end position="487"/>
    </location>
</feature>
<organism evidence="3 4">
    <name type="scientific">Owenia fusiformis</name>
    <name type="common">Polychaete worm</name>
    <dbReference type="NCBI Taxonomy" id="6347"/>
    <lineage>
        <taxon>Eukaryota</taxon>
        <taxon>Metazoa</taxon>
        <taxon>Spiralia</taxon>
        <taxon>Lophotrochozoa</taxon>
        <taxon>Annelida</taxon>
        <taxon>Polychaeta</taxon>
        <taxon>Sedentaria</taxon>
        <taxon>Canalipalpata</taxon>
        <taxon>Sabellida</taxon>
        <taxon>Oweniida</taxon>
        <taxon>Oweniidae</taxon>
        <taxon>Owenia</taxon>
    </lineage>
</organism>
<feature type="compositionally biased region" description="Basic and acidic residues" evidence="1">
    <location>
        <begin position="866"/>
        <end position="884"/>
    </location>
</feature>
<evidence type="ECO:0000313" key="4">
    <source>
        <dbReference type="Proteomes" id="UP000749559"/>
    </source>
</evidence>
<dbReference type="InterPro" id="IPR000253">
    <property type="entry name" value="FHA_dom"/>
</dbReference>
<dbReference type="EMBL" id="CAIIXF020000008">
    <property type="protein sequence ID" value="CAH1791028.1"/>
    <property type="molecule type" value="Genomic_DNA"/>
</dbReference>
<accession>A0A8S4PCP6</accession>
<dbReference type="PANTHER" id="PTHR15715">
    <property type="entry name" value="CENTROSOMAL PROTEIN OF 170 KDA"/>
    <property type="match status" value="1"/>
</dbReference>
<proteinExistence type="predicted"/>
<feature type="compositionally biased region" description="Polar residues" evidence="1">
    <location>
        <begin position="901"/>
        <end position="913"/>
    </location>
</feature>
<feature type="compositionally biased region" description="Basic and acidic residues" evidence="1">
    <location>
        <begin position="403"/>
        <end position="428"/>
    </location>
</feature>